<evidence type="ECO:0000256" key="3">
    <source>
        <dbReference type="ARBA" id="ARBA00022692"/>
    </source>
</evidence>
<gene>
    <name evidence="8" type="ORF">GCM10009851_29330</name>
</gene>
<proteinExistence type="inferred from homology"/>
<evidence type="ECO:0000313" key="8">
    <source>
        <dbReference type="EMBL" id="GAA2242135.1"/>
    </source>
</evidence>
<evidence type="ECO:0000256" key="4">
    <source>
        <dbReference type="ARBA" id="ARBA00022989"/>
    </source>
</evidence>
<evidence type="ECO:0000256" key="6">
    <source>
        <dbReference type="SAM" id="Phobius"/>
    </source>
</evidence>
<dbReference type="PANTHER" id="PTHR38459:SF1">
    <property type="entry name" value="PROPHAGE BACTOPRENOL-LINKED GLUCOSE TRANSLOCASE HOMOLOG"/>
    <property type="match status" value="1"/>
</dbReference>
<feature type="transmembrane region" description="Helical" evidence="6">
    <location>
        <begin position="49"/>
        <end position="68"/>
    </location>
</feature>
<name>A0ABN3DUU4_9MICO</name>
<sequence length="178" mass="19886">MKKIWDYLWERLVRYALKFGVVGLAGYFIDLGISNLLWSGALGDGWYETPLGGKFISVAVATLATWFGNRYWTFREHRRKNFLLELAEFTLIAVIGLGISLACLYLSHYVFGFTSLLADNISGNVVGLVLATAFRFLLYRFWVFAPTRSDGHTARLRAAAGEAAETDAPSQSSSARTR</sequence>
<feature type="transmembrane region" description="Helical" evidence="6">
    <location>
        <begin position="121"/>
        <end position="138"/>
    </location>
</feature>
<evidence type="ECO:0000256" key="2">
    <source>
        <dbReference type="ARBA" id="ARBA00009399"/>
    </source>
</evidence>
<reference evidence="8 9" key="1">
    <citation type="journal article" date="2019" name="Int. J. Syst. Evol. Microbiol.">
        <title>The Global Catalogue of Microorganisms (GCM) 10K type strain sequencing project: providing services to taxonomists for standard genome sequencing and annotation.</title>
        <authorList>
            <consortium name="The Broad Institute Genomics Platform"/>
            <consortium name="The Broad Institute Genome Sequencing Center for Infectious Disease"/>
            <person name="Wu L."/>
            <person name="Ma J."/>
        </authorList>
    </citation>
    <scope>NUCLEOTIDE SEQUENCE [LARGE SCALE GENOMIC DNA]</scope>
    <source>
        <strain evidence="8 9">JCM 16117</strain>
    </source>
</reference>
<comment type="caution">
    <text evidence="8">The sequence shown here is derived from an EMBL/GenBank/DDBJ whole genome shotgun (WGS) entry which is preliminary data.</text>
</comment>
<comment type="similarity">
    <text evidence="2">Belongs to the GtrA family.</text>
</comment>
<evidence type="ECO:0000256" key="1">
    <source>
        <dbReference type="ARBA" id="ARBA00004141"/>
    </source>
</evidence>
<dbReference type="InterPro" id="IPR007267">
    <property type="entry name" value="GtrA_DPMS_TM"/>
</dbReference>
<comment type="subcellular location">
    <subcellularLocation>
        <location evidence="1">Membrane</location>
        <topology evidence="1">Multi-pass membrane protein</topology>
    </subcellularLocation>
</comment>
<organism evidence="8 9">
    <name type="scientific">Herbiconiux moechotypicola</name>
    <dbReference type="NCBI Taxonomy" id="637393"/>
    <lineage>
        <taxon>Bacteria</taxon>
        <taxon>Bacillati</taxon>
        <taxon>Actinomycetota</taxon>
        <taxon>Actinomycetes</taxon>
        <taxon>Micrococcales</taxon>
        <taxon>Microbacteriaceae</taxon>
        <taxon>Herbiconiux</taxon>
    </lineage>
</organism>
<keyword evidence="9" id="KW-1185">Reference proteome</keyword>
<evidence type="ECO:0000313" key="9">
    <source>
        <dbReference type="Proteomes" id="UP001500929"/>
    </source>
</evidence>
<evidence type="ECO:0000259" key="7">
    <source>
        <dbReference type="Pfam" id="PF04138"/>
    </source>
</evidence>
<dbReference type="Proteomes" id="UP001500929">
    <property type="component" value="Unassembled WGS sequence"/>
</dbReference>
<accession>A0ABN3DUU4</accession>
<dbReference type="Pfam" id="PF04138">
    <property type="entry name" value="GtrA_DPMS_TM"/>
    <property type="match status" value="1"/>
</dbReference>
<dbReference type="InterPro" id="IPR051401">
    <property type="entry name" value="GtrA_CellWall_Glycosyl"/>
</dbReference>
<keyword evidence="5 6" id="KW-0472">Membrane</keyword>
<keyword evidence="3 6" id="KW-0812">Transmembrane</keyword>
<protein>
    <recommendedName>
        <fullName evidence="7">GtrA/DPMS transmembrane domain-containing protein</fullName>
    </recommendedName>
</protein>
<dbReference type="PANTHER" id="PTHR38459">
    <property type="entry name" value="PROPHAGE BACTOPRENOL-LINKED GLUCOSE TRANSLOCASE HOMOLOG"/>
    <property type="match status" value="1"/>
</dbReference>
<dbReference type="EMBL" id="BAAAQY010000009">
    <property type="protein sequence ID" value="GAA2242135.1"/>
    <property type="molecule type" value="Genomic_DNA"/>
</dbReference>
<feature type="transmembrane region" description="Helical" evidence="6">
    <location>
        <begin position="89"/>
        <end position="109"/>
    </location>
</feature>
<evidence type="ECO:0000256" key="5">
    <source>
        <dbReference type="ARBA" id="ARBA00023136"/>
    </source>
</evidence>
<feature type="domain" description="GtrA/DPMS transmembrane" evidence="7">
    <location>
        <begin position="18"/>
        <end position="144"/>
    </location>
</feature>
<keyword evidence="4 6" id="KW-1133">Transmembrane helix</keyword>
<dbReference type="RefSeq" id="WP_259480461.1">
    <property type="nucleotide sequence ID" value="NZ_BAAAQY010000009.1"/>
</dbReference>